<reference evidence="18 20" key="1">
    <citation type="journal article" date="2016" name="Genome Announc.">
        <title>Complete Genome Sequences of Aerococcus christensenii CCUG 28831T, Aerococcus sanguinicola CCUG 43001T, Aerococcus urinae CCUG 36881T, Aerococcus urinaeequi CCUG 28094T, Aerococcus urinaehominis CCUG 42038 BT, and Aerococcus viridans CCUG 4311T.</title>
        <authorList>
            <person name="Carkaci D."/>
            <person name="Dargis R."/>
            <person name="Nielsen X.C."/>
            <person name="Skovgaard O."/>
            <person name="Fuursted K."/>
            <person name="Christensen J.J."/>
        </authorList>
    </citation>
    <scope>NUCLEOTIDE SEQUENCE [LARGE SCALE GENOMIC DNA]</scope>
    <source>
        <strain evidence="18 20">CCUG43001</strain>
    </source>
</reference>
<gene>
    <name evidence="19" type="primary">accC</name>
    <name evidence="18" type="ORF">AWM72_08885</name>
    <name evidence="19" type="ORF">CYJ28_00865</name>
</gene>
<dbReference type="AlphaFoldDB" id="A0A0X8FCK9"/>
<dbReference type="OrthoDB" id="9807469at2"/>
<evidence type="ECO:0000256" key="1">
    <source>
        <dbReference type="ARBA" id="ARBA00003761"/>
    </source>
</evidence>
<evidence type="ECO:0000313" key="21">
    <source>
        <dbReference type="Proteomes" id="UP000234239"/>
    </source>
</evidence>
<comment type="function">
    <text evidence="1">This protein is a component of the acetyl coenzyme A carboxylase complex; first, biotin carboxylase catalyzes the carboxylation of the carrier protein and then the transcarboxylase transfers the carboxyl group to form malonyl-CoA.</text>
</comment>
<dbReference type="Gene3D" id="3.30.470.20">
    <property type="entry name" value="ATP-grasp fold, B domain"/>
    <property type="match status" value="1"/>
</dbReference>
<evidence type="ECO:0000256" key="10">
    <source>
        <dbReference type="ARBA" id="ARBA00022842"/>
    </source>
</evidence>
<evidence type="ECO:0000256" key="3">
    <source>
        <dbReference type="ARBA" id="ARBA00011750"/>
    </source>
</evidence>
<dbReference type="PROSITE" id="PS00867">
    <property type="entry name" value="CPSASE_2"/>
    <property type="match status" value="1"/>
</dbReference>
<keyword evidence="6" id="KW-0479">Metal-binding</keyword>
<dbReference type="SUPFAM" id="SSF52440">
    <property type="entry name" value="PreATP-grasp domain"/>
    <property type="match status" value="1"/>
</dbReference>
<keyword evidence="5" id="KW-0436">Ligase</keyword>
<evidence type="ECO:0000256" key="7">
    <source>
        <dbReference type="ARBA" id="ARBA00022741"/>
    </source>
</evidence>
<dbReference type="Pfam" id="PF00289">
    <property type="entry name" value="Biotin_carb_N"/>
    <property type="match status" value="1"/>
</dbReference>
<sequence>MFKKILIANRGEIAVRIIRTCKEMGIQTVAVYSEADADAMHVSLADEAVCIGKASAADSYLNMPSILSAAVVTGAQAIHPGFGFLSENSKFARLCREMNIVFIGPEADVIDQMGDKQHARETMQAAKVPVIPGSEDSVNSAEEALAIAEEVGYPVLFKATAGGGGKGMRLVKEASQLQSAFDEARLEAQQNFQNDQLYMEKVIHPAHHIEVQILGDNYGKVIHLGERECSLQRNHQKVLEESPSPFISQAIREKICAAAVQAGEEVNYTGAGTIEFLVDEDQNFYFMEMNTRIQVEHPITEMVTGVDLVKKQIEIAAGQPLSLDQEDIHFEGHAIEVRLNAERPEQHFYPSTGSFDFIHFPAGNLGLRLESSVYNGYQMPPYYDNMFAKLIAYGADREEAVQRMKRALGELRIEGIASNQALLQAILEDKGFLSGDYSNDYLEASLLPAWLAAQSN</sequence>
<keyword evidence="10" id="KW-0460">Magnesium</keyword>
<dbReference type="GO" id="GO:2001295">
    <property type="term" value="P:malonyl-CoA biosynthetic process"/>
    <property type="evidence" value="ECO:0007669"/>
    <property type="project" value="UniProtKB-UniPathway"/>
</dbReference>
<evidence type="ECO:0000313" key="20">
    <source>
        <dbReference type="Proteomes" id="UP000069912"/>
    </source>
</evidence>
<dbReference type="SUPFAM" id="SSF56059">
    <property type="entry name" value="Glutathione synthetase ATP-binding domain-like"/>
    <property type="match status" value="1"/>
</dbReference>
<feature type="domain" description="ATP-grasp" evidence="16">
    <location>
        <begin position="120"/>
        <end position="317"/>
    </location>
</feature>
<evidence type="ECO:0000256" key="12">
    <source>
        <dbReference type="ARBA" id="ARBA00023211"/>
    </source>
</evidence>
<keyword evidence="11" id="KW-0275">Fatty acid biosynthesis</keyword>
<keyword evidence="11" id="KW-0443">Lipid metabolism</keyword>
<dbReference type="PANTHER" id="PTHR18866">
    <property type="entry name" value="CARBOXYLASE:PYRUVATE/ACETYL-COA/PROPIONYL-COA CARBOXYLASE"/>
    <property type="match status" value="1"/>
</dbReference>
<evidence type="ECO:0000256" key="6">
    <source>
        <dbReference type="ARBA" id="ARBA00022723"/>
    </source>
</evidence>
<evidence type="ECO:0000259" key="17">
    <source>
        <dbReference type="PROSITE" id="PS50979"/>
    </source>
</evidence>
<dbReference type="FunFam" id="3.30.1490.20:FF:000018">
    <property type="entry name" value="Biotin carboxylase"/>
    <property type="match status" value="1"/>
</dbReference>
<comment type="catalytic activity">
    <reaction evidence="14">
        <text>N(6)-biotinyl-L-lysyl-[protein] + hydrogencarbonate + ATP = N(6)-carboxybiotinyl-L-lysyl-[protein] + ADP + phosphate + H(+)</text>
        <dbReference type="Rhea" id="RHEA:13501"/>
        <dbReference type="Rhea" id="RHEA-COMP:10505"/>
        <dbReference type="Rhea" id="RHEA-COMP:10506"/>
        <dbReference type="ChEBI" id="CHEBI:15378"/>
        <dbReference type="ChEBI" id="CHEBI:17544"/>
        <dbReference type="ChEBI" id="CHEBI:30616"/>
        <dbReference type="ChEBI" id="CHEBI:43474"/>
        <dbReference type="ChEBI" id="CHEBI:83144"/>
        <dbReference type="ChEBI" id="CHEBI:83145"/>
        <dbReference type="ChEBI" id="CHEBI:456216"/>
        <dbReference type="EC" id="6.3.4.14"/>
    </reaction>
</comment>
<dbReference type="EC" id="6.3.4.14" evidence="4"/>
<dbReference type="PANTHER" id="PTHR18866:SF33">
    <property type="entry name" value="METHYLCROTONOYL-COA CARBOXYLASE SUBUNIT ALPHA, MITOCHONDRIAL-RELATED"/>
    <property type="match status" value="1"/>
</dbReference>
<dbReference type="InterPro" id="IPR005482">
    <property type="entry name" value="Biotin_COase_C"/>
</dbReference>
<keyword evidence="13" id="KW-0092">Biotin</keyword>
<evidence type="ECO:0000313" key="18">
    <source>
        <dbReference type="EMBL" id="AMB94865.1"/>
    </source>
</evidence>
<dbReference type="InterPro" id="IPR011761">
    <property type="entry name" value="ATP-grasp"/>
</dbReference>
<dbReference type="NCBIfam" id="TIGR00514">
    <property type="entry name" value="accC"/>
    <property type="match status" value="1"/>
</dbReference>
<proteinExistence type="predicted"/>
<dbReference type="EMBL" id="PKGY01000001">
    <property type="protein sequence ID" value="PKZ23130.1"/>
    <property type="molecule type" value="Genomic_DNA"/>
</dbReference>
<dbReference type="PROSITE" id="PS50975">
    <property type="entry name" value="ATP_GRASP"/>
    <property type="match status" value="1"/>
</dbReference>
<keyword evidence="9 15" id="KW-0067">ATP-binding</keyword>
<dbReference type="GO" id="GO:0005524">
    <property type="term" value="F:ATP binding"/>
    <property type="evidence" value="ECO:0007669"/>
    <property type="project" value="UniProtKB-UniRule"/>
</dbReference>
<dbReference type="InterPro" id="IPR050856">
    <property type="entry name" value="Biotin_carboxylase_complex"/>
</dbReference>
<dbReference type="Pfam" id="PF02785">
    <property type="entry name" value="Biotin_carb_C"/>
    <property type="match status" value="1"/>
</dbReference>
<keyword evidence="7 15" id="KW-0547">Nucleotide-binding</keyword>
<dbReference type="NCBIfam" id="NF006367">
    <property type="entry name" value="PRK08591.1"/>
    <property type="match status" value="1"/>
</dbReference>
<evidence type="ECO:0000256" key="4">
    <source>
        <dbReference type="ARBA" id="ARBA00013263"/>
    </source>
</evidence>
<evidence type="ECO:0000256" key="9">
    <source>
        <dbReference type="ARBA" id="ARBA00022840"/>
    </source>
</evidence>
<dbReference type="GO" id="GO:0004075">
    <property type="term" value="F:biotin carboxylase activity"/>
    <property type="evidence" value="ECO:0007669"/>
    <property type="project" value="UniProtKB-EC"/>
</dbReference>
<dbReference type="InterPro" id="IPR005479">
    <property type="entry name" value="CPAse_ATP-bd"/>
</dbReference>
<keyword evidence="12" id="KW-0464">Manganese</keyword>
<evidence type="ECO:0000256" key="2">
    <source>
        <dbReference type="ARBA" id="ARBA00004956"/>
    </source>
</evidence>
<evidence type="ECO:0000256" key="15">
    <source>
        <dbReference type="PROSITE-ProRule" id="PRU00409"/>
    </source>
</evidence>
<dbReference type="Pfam" id="PF02786">
    <property type="entry name" value="CPSase_L_D2"/>
    <property type="match status" value="1"/>
</dbReference>
<evidence type="ECO:0000259" key="16">
    <source>
        <dbReference type="PROSITE" id="PS50975"/>
    </source>
</evidence>
<evidence type="ECO:0000313" key="19">
    <source>
        <dbReference type="EMBL" id="PKZ23130.1"/>
    </source>
</evidence>
<keyword evidence="20" id="KW-1185">Reference proteome</keyword>
<dbReference type="RefSeq" id="WP_067976363.1">
    <property type="nucleotide sequence ID" value="NZ_CAJHKM010000003.1"/>
</dbReference>
<dbReference type="InterPro" id="IPR011054">
    <property type="entry name" value="Rudment_hybrid_motif"/>
</dbReference>
<evidence type="ECO:0000256" key="13">
    <source>
        <dbReference type="ARBA" id="ARBA00023267"/>
    </source>
</evidence>
<comment type="subunit">
    <text evidence="3">Acetyl-CoA carboxylase is a heterohexamer of biotin carboxyl carrier protein, biotin carboxylase and the two subunits of carboxyl transferase in a 2:2 complex.</text>
</comment>
<dbReference type="UniPathway" id="UPA00655">
    <property type="reaction ID" value="UER00711"/>
</dbReference>
<feature type="domain" description="Biotin carboxylation" evidence="17">
    <location>
        <begin position="1"/>
        <end position="447"/>
    </location>
</feature>
<keyword evidence="8" id="KW-0276">Fatty acid metabolism</keyword>
<dbReference type="FunFam" id="3.40.50.20:FF:000010">
    <property type="entry name" value="Propionyl-CoA carboxylase subunit alpha"/>
    <property type="match status" value="1"/>
</dbReference>
<dbReference type="EMBL" id="CP014160">
    <property type="protein sequence ID" value="AMB94865.1"/>
    <property type="molecule type" value="Genomic_DNA"/>
</dbReference>
<dbReference type="GeneID" id="92904184"/>
<comment type="pathway">
    <text evidence="2">Lipid metabolism; malonyl-CoA biosynthesis; malonyl-CoA from acetyl-CoA: step 1/1.</text>
</comment>
<protein>
    <recommendedName>
        <fullName evidence="4">biotin carboxylase</fullName>
        <ecNumber evidence="4">6.3.4.14</ecNumber>
    </recommendedName>
</protein>
<dbReference type="PROSITE" id="PS50979">
    <property type="entry name" value="BC"/>
    <property type="match status" value="1"/>
</dbReference>
<dbReference type="FunFam" id="3.30.470.20:FF:000028">
    <property type="entry name" value="Methylcrotonoyl-CoA carboxylase subunit alpha, mitochondrial"/>
    <property type="match status" value="1"/>
</dbReference>
<dbReference type="InterPro" id="IPR011764">
    <property type="entry name" value="Biotin_carboxylation_dom"/>
</dbReference>
<dbReference type="InterPro" id="IPR016185">
    <property type="entry name" value="PreATP-grasp_dom_sf"/>
</dbReference>
<dbReference type="InterPro" id="IPR004549">
    <property type="entry name" value="Acetyl_CoA_COase_biotin_COase"/>
</dbReference>
<accession>A0A0X8FCK9</accession>
<organism evidence="18 20">
    <name type="scientific">Aerococcus sanguinicola</name>
    <dbReference type="NCBI Taxonomy" id="119206"/>
    <lineage>
        <taxon>Bacteria</taxon>
        <taxon>Bacillati</taxon>
        <taxon>Bacillota</taxon>
        <taxon>Bacilli</taxon>
        <taxon>Lactobacillales</taxon>
        <taxon>Aerococcaceae</taxon>
        <taxon>Aerococcus</taxon>
    </lineage>
</organism>
<evidence type="ECO:0000256" key="5">
    <source>
        <dbReference type="ARBA" id="ARBA00022598"/>
    </source>
</evidence>
<dbReference type="SMART" id="SM00878">
    <property type="entry name" value="Biotin_carb_C"/>
    <property type="match status" value="1"/>
</dbReference>
<dbReference type="InterPro" id="IPR005481">
    <property type="entry name" value="BC-like_N"/>
</dbReference>
<dbReference type="GO" id="GO:0046872">
    <property type="term" value="F:metal ion binding"/>
    <property type="evidence" value="ECO:0007669"/>
    <property type="project" value="UniProtKB-KW"/>
</dbReference>
<keyword evidence="11" id="KW-0444">Lipid biosynthesis</keyword>
<evidence type="ECO:0000256" key="14">
    <source>
        <dbReference type="ARBA" id="ARBA00048600"/>
    </source>
</evidence>
<dbReference type="GO" id="GO:0006633">
    <property type="term" value="P:fatty acid biosynthetic process"/>
    <property type="evidence" value="ECO:0007669"/>
    <property type="project" value="UniProtKB-KW"/>
</dbReference>
<dbReference type="SUPFAM" id="SSF51246">
    <property type="entry name" value="Rudiment single hybrid motif"/>
    <property type="match status" value="1"/>
</dbReference>
<dbReference type="Proteomes" id="UP000234239">
    <property type="component" value="Unassembled WGS sequence"/>
</dbReference>
<dbReference type="KEGG" id="asan:AWM72_08885"/>
<evidence type="ECO:0000256" key="8">
    <source>
        <dbReference type="ARBA" id="ARBA00022832"/>
    </source>
</evidence>
<evidence type="ECO:0000256" key="11">
    <source>
        <dbReference type="ARBA" id="ARBA00023160"/>
    </source>
</evidence>
<dbReference type="Proteomes" id="UP000069912">
    <property type="component" value="Chromosome"/>
</dbReference>
<name>A0A0X8FCK9_9LACT</name>
<reference evidence="19 21" key="3">
    <citation type="submission" date="2017-12" db="EMBL/GenBank/DDBJ databases">
        <title>Phylogenetic diversity of female urinary microbiome.</title>
        <authorList>
            <person name="Thomas-White K."/>
            <person name="Wolfe A.J."/>
        </authorList>
    </citation>
    <scope>NUCLEOTIDE SEQUENCE [LARGE SCALE GENOMIC DNA]</scope>
    <source>
        <strain evidence="19 21">UMB0139</strain>
    </source>
</reference>
<reference evidence="20" key="2">
    <citation type="submission" date="2016-01" db="EMBL/GenBank/DDBJ databases">
        <title>Six Aerococcus type strain genome sequencing and assembly using PacBio and Illumina Hiseq.</title>
        <authorList>
            <person name="Carkaci D."/>
            <person name="Dargis R."/>
            <person name="Nielsen X.C."/>
            <person name="Skovgaard O."/>
            <person name="Fuursted K."/>
            <person name="Christensen J.J."/>
        </authorList>
    </citation>
    <scope>NUCLEOTIDE SEQUENCE [LARGE SCALE GENOMIC DNA]</scope>
    <source>
        <strain evidence="20">CCUG43001</strain>
    </source>
</reference>